<gene>
    <name evidence="12" type="ORF">NITGR_310034</name>
</gene>
<comment type="subcellular location">
    <subcellularLocation>
        <location evidence="1">Cell membrane</location>
        <topology evidence="1">Peripheral membrane protein</topology>
        <orientation evidence="1">Cytoplasmic side</orientation>
    </subcellularLocation>
</comment>
<evidence type="ECO:0000256" key="4">
    <source>
        <dbReference type="ARBA" id="ARBA00022448"/>
    </source>
</evidence>
<dbReference type="HOGENOM" id="CLU_1784844_0_0_0"/>
<dbReference type="GO" id="GO:0071973">
    <property type="term" value="P:bacterial-type flagellum-dependent cell motility"/>
    <property type="evidence" value="ECO:0007669"/>
    <property type="project" value="InterPro"/>
</dbReference>
<dbReference type="GO" id="GO:0009288">
    <property type="term" value="C:bacterial-type flagellum"/>
    <property type="evidence" value="ECO:0007669"/>
    <property type="project" value="InterPro"/>
</dbReference>
<dbReference type="GO" id="GO:0005886">
    <property type="term" value="C:plasma membrane"/>
    <property type="evidence" value="ECO:0007669"/>
    <property type="project" value="UniProtKB-SubCell"/>
</dbReference>
<evidence type="ECO:0000256" key="10">
    <source>
        <dbReference type="ARBA" id="ARBA00023225"/>
    </source>
</evidence>
<protein>
    <recommendedName>
        <fullName evidence="3">Flagellar FliJ protein</fullName>
    </recommendedName>
</protein>
<dbReference type="GO" id="GO:0015031">
    <property type="term" value="P:protein transport"/>
    <property type="evidence" value="ECO:0007669"/>
    <property type="project" value="UniProtKB-KW"/>
</dbReference>
<keyword evidence="10" id="KW-1006">Bacterial flagellum protein export</keyword>
<organism evidence="12 13">
    <name type="scientific">Nitrospina gracilis (strain 3/211)</name>
    <dbReference type="NCBI Taxonomy" id="1266370"/>
    <lineage>
        <taxon>Bacteria</taxon>
        <taxon>Pseudomonadati</taxon>
        <taxon>Nitrospinota/Tectimicrobiota group</taxon>
        <taxon>Nitrospinota</taxon>
        <taxon>Nitrospinia</taxon>
        <taxon>Nitrospinales</taxon>
        <taxon>Nitrospinaceae</taxon>
        <taxon>Nitrospina</taxon>
    </lineage>
</organism>
<dbReference type="RefSeq" id="WP_005008178.1">
    <property type="nucleotide sequence ID" value="NZ_HG422173.1"/>
</dbReference>
<name>M1YXY5_NITG3</name>
<dbReference type="Gene3D" id="1.10.287.1700">
    <property type="match status" value="1"/>
</dbReference>
<evidence type="ECO:0000256" key="11">
    <source>
        <dbReference type="SAM" id="Coils"/>
    </source>
</evidence>
<evidence type="ECO:0000256" key="8">
    <source>
        <dbReference type="ARBA" id="ARBA00022927"/>
    </source>
</evidence>
<evidence type="ECO:0000256" key="6">
    <source>
        <dbReference type="ARBA" id="ARBA00022500"/>
    </source>
</evidence>
<keyword evidence="4" id="KW-0813">Transport</keyword>
<keyword evidence="6" id="KW-0145">Chemotaxis</keyword>
<keyword evidence="9" id="KW-0472">Membrane</keyword>
<sequence>MSFRLEGLLRVRKNQENMVQRAFAEINAQLVAHRETLNRLNERRNQQKKNLNRKFSENLDPSTLGLYDNYFEGGRLEEKQNLQTIDEVSGKMEAKRLELAETMKKRRTLEVLKEQQILREKKEAEKKETAFLDDVASSQWHRREP</sequence>
<dbReference type="InterPro" id="IPR053716">
    <property type="entry name" value="Flag_assembly_chemotaxis_eff"/>
</dbReference>
<dbReference type="NCBIfam" id="TIGR02473">
    <property type="entry name" value="flagell_FliJ"/>
    <property type="match status" value="1"/>
</dbReference>
<evidence type="ECO:0000256" key="9">
    <source>
        <dbReference type="ARBA" id="ARBA00023136"/>
    </source>
</evidence>
<dbReference type="Pfam" id="PF02050">
    <property type="entry name" value="FliJ"/>
    <property type="match status" value="1"/>
</dbReference>
<keyword evidence="11" id="KW-0175">Coiled coil</keyword>
<dbReference type="GO" id="GO:0044781">
    <property type="term" value="P:bacterial-type flagellum organization"/>
    <property type="evidence" value="ECO:0007669"/>
    <property type="project" value="UniProtKB-KW"/>
</dbReference>
<evidence type="ECO:0000313" key="12">
    <source>
        <dbReference type="EMBL" id="CCQ90546.1"/>
    </source>
</evidence>
<reference evidence="12 13" key="1">
    <citation type="journal article" date="2013" name="Front. Microbiol.">
        <title>The genome of Nitrospina gracilis illuminates the metabolism and evolution of the major marine nitrite oxidizer.</title>
        <authorList>
            <person name="Luecker S."/>
            <person name="Nowka B."/>
            <person name="Rattei T."/>
            <person name="Spieck E."/>
            <person name="and Daims H."/>
        </authorList>
    </citation>
    <scope>NUCLEOTIDE SEQUENCE [LARGE SCALE GENOMIC DNA]</scope>
    <source>
        <strain evidence="12 13">3/211</strain>
    </source>
</reference>
<dbReference type="STRING" id="1266370.NITGR_310034"/>
<proteinExistence type="inferred from homology"/>
<keyword evidence="5" id="KW-1003">Cell membrane</keyword>
<keyword evidence="8" id="KW-0653">Protein transport</keyword>
<dbReference type="InterPro" id="IPR012823">
    <property type="entry name" value="Flagell_FliJ"/>
</dbReference>
<evidence type="ECO:0000256" key="3">
    <source>
        <dbReference type="ARBA" id="ARBA00020392"/>
    </source>
</evidence>
<comment type="caution">
    <text evidence="12">The sequence shown here is derived from an EMBL/GenBank/DDBJ whole genome shotgun (WGS) entry which is preliminary data.</text>
</comment>
<dbReference type="EMBL" id="CAQJ01000035">
    <property type="protein sequence ID" value="CCQ90546.1"/>
    <property type="molecule type" value="Genomic_DNA"/>
</dbReference>
<comment type="similarity">
    <text evidence="2">Belongs to the FliJ family.</text>
</comment>
<feature type="coiled-coil region" evidence="11">
    <location>
        <begin position="23"/>
        <end position="57"/>
    </location>
</feature>
<evidence type="ECO:0000256" key="7">
    <source>
        <dbReference type="ARBA" id="ARBA00022795"/>
    </source>
</evidence>
<evidence type="ECO:0000256" key="5">
    <source>
        <dbReference type="ARBA" id="ARBA00022475"/>
    </source>
</evidence>
<dbReference type="GO" id="GO:0006935">
    <property type="term" value="P:chemotaxis"/>
    <property type="evidence" value="ECO:0007669"/>
    <property type="project" value="UniProtKB-KW"/>
</dbReference>
<dbReference type="Proteomes" id="UP000011704">
    <property type="component" value="Unassembled WGS sequence"/>
</dbReference>
<evidence type="ECO:0000313" key="13">
    <source>
        <dbReference type="Proteomes" id="UP000011704"/>
    </source>
</evidence>
<accession>M1YXY5</accession>
<keyword evidence="7" id="KW-1005">Bacterial flagellum biogenesis</keyword>
<dbReference type="AlphaFoldDB" id="M1YXY5"/>
<evidence type="ECO:0000256" key="1">
    <source>
        <dbReference type="ARBA" id="ARBA00004413"/>
    </source>
</evidence>
<evidence type="ECO:0000256" key="2">
    <source>
        <dbReference type="ARBA" id="ARBA00010004"/>
    </source>
</evidence>
<dbReference type="InParanoid" id="M1YXY5"/>
<keyword evidence="13" id="KW-1185">Reference proteome</keyword>